<evidence type="ECO:0000256" key="3">
    <source>
        <dbReference type="ARBA" id="ARBA00022723"/>
    </source>
</evidence>
<dbReference type="OrthoDB" id="9808367at2"/>
<dbReference type="GO" id="GO:0046872">
    <property type="term" value="F:metal ion binding"/>
    <property type="evidence" value="ECO:0007669"/>
    <property type="project" value="UniProtKB-KW"/>
</dbReference>
<dbReference type="GO" id="GO:0016787">
    <property type="term" value="F:hydrolase activity"/>
    <property type="evidence" value="ECO:0007669"/>
    <property type="project" value="UniProtKB-KW"/>
</dbReference>
<evidence type="ECO:0000259" key="6">
    <source>
        <dbReference type="Pfam" id="PF00850"/>
    </source>
</evidence>
<dbReference type="InterPro" id="IPR023696">
    <property type="entry name" value="Ureohydrolase_dom_sf"/>
</dbReference>
<comment type="similarity">
    <text evidence="2">Belongs to the histone deacetylase family.</text>
</comment>
<keyword evidence="5" id="KW-0862">Zinc</keyword>
<dbReference type="PRINTS" id="PR01270">
    <property type="entry name" value="HDASUPER"/>
</dbReference>
<dbReference type="Proteomes" id="UP000249700">
    <property type="component" value="Unassembled WGS sequence"/>
</dbReference>
<organism evidence="7 8">
    <name type="scientific">Onishia taeanensis</name>
    <dbReference type="NCBI Taxonomy" id="284577"/>
    <lineage>
        <taxon>Bacteria</taxon>
        <taxon>Pseudomonadati</taxon>
        <taxon>Pseudomonadota</taxon>
        <taxon>Gammaproteobacteria</taxon>
        <taxon>Oceanospirillales</taxon>
        <taxon>Halomonadaceae</taxon>
        <taxon>Onishia</taxon>
    </lineage>
</organism>
<evidence type="ECO:0000313" key="7">
    <source>
        <dbReference type="EMBL" id="RAR61548.1"/>
    </source>
</evidence>
<dbReference type="CDD" id="cd10001">
    <property type="entry name" value="HDAC_classII_APAH"/>
    <property type="match status" value="1"/>
</dbReference>
<dbReference type="SUPFAM" id="SSF52768">
    <property type="entry name" value="Arginase/deacetylase"/>
    <property type="match status" value="1"/>
</dbReference>
<protein>
    <submittedName>
        <fullName evidence="7">Acetoin utilization deacetylase AcuC-like enzyme</fullName>
    </submittedName>
</protein>
<gene>
    <name evidence="7" type="ORF">BCL93_105149</name>
</gene>
<evidence type="ECO:0000256" key="2">
    <source>
        <dbReference type="ARBA" id="ARBA00005947"/>
    </source>
</evidence>
<accession>A0A328XQY0</accession>
<keyword evidence="3" id="KW-0479">Metal-binding</keyword>
<dbReference type="PANTHER" id="PTHR10625:SF17">
    <property type="entry name" value="HISTONE DEACETYLASE 8"/>
    <property type="match status" value="1"/>
</dbReference>
<evidence type="ECO:0000313" key="8">
    <source>
        <dbReference type="Proteomes" id="UP000249700"/>
    </source>
</evidence>
<comment type="cofactor">
    <cofactor evidence="1">
        <name>Zn(2+)</name>
        <dbReference type="ChEBI" id="CHEBI:29105"/>
    </cofactor>
</comment>
<evidence type="ECO:0000256" key="1">
    <source>
        <dbReference type="ARBA" id="ARBA00001947"/>
    </source>
</evidence>
<dbReference type="AlphaFoldDB" id="A0A328XQY0"/>
<dbReference type="Pfam" id="PF00850">
    <property type="entry name" value="Hist_deacetyl"/>
    <property type="match status" value="1"/>
</dbReference>
<dbReference type="InterPro" id="IPR037138">
    <property type="entry name" value="His_deacetylse_dom_sf"/>
</dbReference>
<sequence length="344" mass="36522">MKLFYSAAQDSHAPETFLLRGQPAPSPERPERAVRLADAIGELGLTLNAPAEVDSPRLRERLARIHTPRYLTFLETIHARWQAMPGASALVAPNVHPCGGGHHYPSHPVGQAGWHLHDMACPIGADSFAGILASAASAEAAAMSVCEGEPSAYALCRPPGHHAGPERAGGFCFLNNSALAATILREQHDRVAIVDVDLHHGNGTQDIFYARGDVWTGSVHADTDAFYPFFWGGADETGSGEGQGANVNFPLPLGSDGKVFLDAVETLLQRLDDFAPEAVVVALGLDAHKDDPLAGLSLETEDFRSIGARLGQLCVPMVLIQEGGYPTAALGANLSAFLEGFLKR</sequence>
<reference evidence="7 8" key="1">
    <citation type="submission" date="2018-06" db="EMBL/GenBank/DDBJ databases">
        <title>Comparative analysis of microorganisms from saline springs in Andes Mountain Range, Colombia.</title>
        <authorList>
            <person name="Rubin E."/>
        </authorList>
    </citation>
    <scope>NUCLEOTIDE SEQUENCE [LARGE SCALE GENOMIC DNA]</scope>
    <source>
        <strain evidence="7 8">USBA-857</strain>
    </source>
</reference>
<keyword evidence="4" id="KW-0378">Hydrolase</keyword>
<proteinExistence type="inferred from homology"/>
<dbReference type="GO" id="GO:0040029">
    <property type="term" value="P:epigenetic regulation of gene expression"/>
    <property type="evidence" value="ECO:0007669"/>
    <property type="project" value="TreeGrafter"/>
</dbReference>
<dbReference type="RefSeq" id="WP_112054891.1">
    <property type="nucleotide sequence ID" value="NZ_QLSX01000005.1"/>
</dbReference>
<dbReference type="InterPro" id="IPR000286">
    <property type="entry name" value="HDACs"/>
</dbReference>
<dbReference type="InterPro" id="IPR023801">
    <property type="entry name" value="His_deacetylse_dom"/>
</dbReference>
<dbReference type="PANTHER" id="PTHR10625">
    <property type="entry name" value="HISTONE DEACETYLASE HDAC1-RELATED"/>
    <property type="match status" value="1"/>
</dbReference>
<dbReference type="GO" id="GO:0004407">
    <property type="term" value="F:histone deacetylase activity"/>
    <property type="evidence" value="ECO:0007669"/>
    <property type="project" value="TreeGrafter"/>
</dbReference>
<name>A0A328XQY0_9GAMM</name>
<feature type="domain" description="Histone deacetylase" evidence="6">
    <location>
        <begin position="27"/>
        <end position="339"/>
    </location>
</feature>
<dbReference type="EMBL" id="QLSX01000005">
    <property type="protein sequence ID" value="RAR61548.1"/>
    <property type="molecule type" value="Genomic_DNA"/>
</dbReference>
<evidence type="ECO:0000256" key="4">
    <source>
        <dbReference type="ARBA" id="ARBA00022801"/>
    </source>
</evidence>
<evidence type="ECO:0000256" key="5">
    <source>
        <dbReference type="ARBA" id="ARBA00022833"/>
    </source>
</evidence>
<comment type="caution">
    <text evidence="7">The sequence shown here is derived from an EMBL/GenBank/DDBJ whole genome shotgun (WGS) entry which is preliminary data.</text>
</comment>
<dbReference type="Gene3D" id="3.40.800.20">
    <property type="entry name" value="Histone deacetylase domain"/>
    <property type="match status" value="1"/>
</dbReference>